<keyword evidence="2" id="KW-1185">Reference proteome</keyword>
<evidence type="ECO:0000313" key="2">
    <source>
        <dbReference type="Proteomes" id="UP000281553"/>
    </source>
</evidence>
<name>A0A3P7ND96_DIBLA</name>
<reference evidence="1 2" key="1">
    <citation type="submission" date="2018-11" db="EMBL/GenBank/DDBJ databases">
        <authorList>
            <consortium name="Pathogen Informatics"/>
        </authorList>
    </citation>
    <scope>NUCLEOTIDE SEQUENCE [LARGE SCALE GENOMIC DNA]</scope>
</reference>
<proteinExistence type="predicted"/>
<dbReference type="Proteomes" id="UP000281553">
    <property type="component" value="Unassembled WGS sequence"/>
</dbReference>
<protein>
    <submittedName>
        <fullName evidence="1">Uncharacterized protein</fullName>
    </submittedName>
</protein>
<evidence type="ECO:0000313" key="1">
    <source>
        <dbReference type="EMBL" id="VDN40535.1"/>
    </source>
</evidence>
<sequence length="71" mass="7992">MVEFIPEAELSEEEVAECIQDDSATCRKTLAKGTAEGRPERTQRYDANSPITEPDLFAEKLISCDVRNLIF</sequence>
<gene>
    <name evidence="1" type="ORF">DILT_LOCUS18275</name>
</gene>
<accession>A0A3P7ND96</accession>
<dbReference type="EMBL" id="UYRU01098935">
    <property type="protein sequence ID" value="VDN40535.1"/>
    <property type="molecule type" value="Genomic_DNA"/>
</dbReference>
<organism evidence="1 2">
    <name type="scientific">Dibothriocephalus latus</name>
    <name type="common">Fish tapeworm</name>
    <name type="synonym">Diphyllobothrium latum</name>
    <dbReference type="NCBI Taxonomy" id="60516"/>
    <lineage>
        <taxon>Eukaryota</taxon>
        <taxon>Metazoa</taxon>
        <taxon>Spiralia</taxon>
        <taxon>Lophotrochozoa</taxon>
        <taxon>Platyhelminthes</taxon>
        <taxon>Cestoda</taxon>
        <taxon>Eucestoda</taxon>
        <taxon>Diphyllobothriidea</taxon>
        <taxon>Diphyllobothriidae</taxon>
        <taxon>Dibothriocephalus</taxon>
    </lineage>
</organism>
<dbReference type="AlphaFoldDB" id="A0A3P7ND96"/>